<dbReference type="PANTHER" id="PTHR13389:SF0">
    <property type="entry name" value="PUMILIO HOMOLOG 3"/>
    <property type="match status" value="1"/>
</dbReference>
<feature type="region of interest" description="Disordered" evidence="4">
    <location>
        <begin position="1"/>
        <end position="76"/>
    </location>
</feature>
<dbReference type="GO" id="GO:0005730">
    <property type="term" value="C:nucleolus"/>
    <property type="evidence" value="ECO:0007669"/>
    <property type="project" value="TreeGrafter"/>
</dbReference>
<dbReference type="AlphaFoldDB" id="A0A9W8DNS2"/>
<keyword evidence="7" id="KW-1185">Reference proteome</keyword>
<dbReference type="PANTHER" id="PTHR13389">
    <property type="entry name" value="PUMILIO HOMOLOG 3"/>
    <property type="match status" value="1"/>
</dbReference>
<dbReference type="InterPro" id="IPR011989">
    <property type="entry name" value="ARM-like"/>
</dbReference>
<dbReference type="InterPro" id="IPR040059">
    <property type="entry name" value="PUM3"/>
</dbReference>
<feature type="domain" description="PUM-HD" evidence="5">
    <location>
        <begin position="82"/>
        <end position="470"/>
    </location>
</feature>
<dbReference type="Pfam" id="PF08144">
    <property type="entry name" value="CPL"/>
    <property type="match status" value="1"/>
</dbReference>
<comment type="caution">
    <text evidence="6">The sequence shown here is derived from an EMBL/GenBank/DDBJ whole genome shotgun (WGS) entry which is preliminary data.</text>
</comment>
<accession>A0A9W8DNS2</accession>
<evidence type="ECO:0000256" key="4">
    <source>
        <dbReference type="SAM" id="MobiDB-lite"/>
    </source>
</evidence>
<organism evidence="6 7">
    <name type="scientific">Mycoemilia scoparia</name>
    <dbReference type="NCBI Taxonomy" id="417184"/>
    <lineage>
        <taxon>Eukaryota</taxon>
        <taxon>Fungi</taxon>
        <taxon>Fungi incertae sedis</taxon>
        <taxon>Zoopagomycota</taxon>
        <taxon>Kickxellomycotina</taxon>
        <taxon>Kickxellomycetes</taxon>
        <taxon>Kickxellales</taxon>
        <taxon>Kickxellaceae</taxon>
        <taxon>Mycoemilia</taxon>
    </lineage>
</organism>
<dbReference type="SUPFAM" id="SSF48371">
    <property type="entry name" value="ARM repeat"/>
    <property type="match status" value="1"/>
</dbReference>
<evidence type="ECO:0000313" key="6">
    <source>
        <dbReference type="EMBL" id="KAJ1918253.1"/>
    </source>
</evidence>
<gene>
    <name evidence="6" type="primary">puf6</name>
    <name evidence="6" type="ORF">H4219_002725</name>
</gene>
<dbReference type="SMART" id="SM00025">
    <property type="entry name" value="Pumilio"/>
    <property type="match status" value="5"/>
</dbReference>
<dbReference type="GO" id="GO:0006417">
    <property type="term" value="P:regulation of translation"/>
    <property type="evidence" value="ECO:0007669"/>
    <property type="project" value="TreeGrafter"/>
</dbReference>
<evidence type="ECO:0000259" key="5">
    <source>
        <dbReference type="PROSITE" id="PS50303"/>
    </source>
</evidence>
<protein>
    <submittedName>
        <fullName evidence="6">Pumilio y domain member 6</fullName>
    </submittedName>
</protein>
<keyword evidence="2" id="KW-0694">RNA-binding</keyword>
<dbReference type="EMBL" id="JANBPU010000050">
    <property type="protein sequence ID" value="KAJ1918253.1"/>
    <property type="molecule type" value="Genomic_DNA"/>
</dbReference>
<dbReference type="InterPro" id="IPR001313">
    <property type="entry name" value="Pumilio_RNA-bd_rpt"/>
</dbReference>
<feature type="compositionally biased region" description="Acidic residues" evidence="4">
    <location>
        <begin position="29"/>
        <end position="40"/>
    </location>
</feature>
<dbReference type="InterPro" id="IPR012959">
    <property type="entry name" value="CPL_dom"/>
</dbReference>
<proteinExistence type="predicted"/>
<name>A0A9W8DNS2_9FUNG</name>
<dbReference type="Proteomes" id="UP001150538">
    <property type="component" value="Unassembled WGS sequence"/>
</dbReference>
<dbReference type="PROSITE" id="PS50302">
    <property type="entry name" value="PUM"/>
    <property type="match status" value="1"/>
</dbReference>
<dbReference type="OrthoDB" id="497380at2759"/>
<evidence type="ECO:0000256" key="3">
    <source>
        <dbReference type="PROSITE-ProRule" id="PRU00317"/>
    </source>
</evidence>
<dbReference type="Gene3D" id="1.25.10.10">
    <property type="entry name" value="Leucine-rich Repeat Variant"/>
    <property type="match status" value="2"/>
</dbReference>
<dbReference type="GO" id="GO:0003729">
    <property type="term" value="F:mRNA binding"/>
    <property type="evidence" value="ECO:0007669"/>
    <property type="project" value="TreeGrafter"/>
</dbReference>
<evidence type="ECO:0000256" key="2">
    <source>
        <dbReference type="ARBA" id="ARBA00022884"/>
    </source>
</evidence>
<feature type="repeat" description="Pumilio" evidence="3">
    <location>
        <begin position="109"/>
        <end position="145"/>
    </location>
</feature>
<reference evidence="6" key="1">
    <citation type="submission" date="2022-07" db="EMBL/GenBank/DDBJ databases">
        <title>Phylogenomic reconstructions and comparative analyses of Kickxellomycotina fungi.</title>
        <authorList>
            <person name="Reynolds N.K."/>
            <person name="Stajich J.E."/>
            <person name="Barry K."/>
            <person name="Grigoriev I.V."/>
            <person name="Crous P."/>
            <person name="Smith M.E."/>
        </authorList>
    </citation>
    <scope>NUCLEOTIDE SEQUENCE</scope>
    <source>
        <strain evidence="6">NBRC 100468</strain>
    </source>
</reference>
<dbReference type="InterPro" id="IPR033133">
    <property type="entry name" value="PUM-HD"/>
</dbReference>
<keyword evidence="1" id="KW-0677">Repeat</keyword>
<evidence type="ECO:0000313" key="7">
    <source>
        <dbReference type="Proteomes" id="UP001150538"/>
    </source>
</evidence>
<dbReference type="InterPro" id="IPR016024">
    <property type="entry name" value="ARM-type_fold"/>
</dbReference>
<dbReference type="PROSITE" id="PS50303">
    <property type="entry name" value="PUM_HD"/>
    <property type="match status" value="1"/>
</dbReference>
<evidence type="ECO:0000256" key="1">
    <source>
        <dbReference type="ARBA" id="ARBA00022737"/>
    </source>
</evidence>
<sequence length="613" mass="69391">MVKTRVKSTTENFVADKKRKSQDNRADSEDSEAEYSNEEELQAKNFKKAKNNNQGSKEAQIQKKKLKNERKAAKPKGDIIAQAKKIWEQLRRRDLESGKRAEVMGEMMNLIGGSIKEVTFKHDASRIIQTCMKYGSQEERDRIAEELRGSYIELSKSLYGRYILVRMLKYCSKYRDQIIESFYGNVRKLIRHKEAAMVIEECYSMYAKAYQRAALVQEFYGPEFAIFKNNTRGSNQKNPKKGDDARYYGLDVILSDAPQKKENILSNLKQTLLPLIAKGTIHHSIVHKALLDYFTYANEKECFDMVEEIKEFVVEILHTKDGAHVGMYCFLYATPKVRKSILKSFKPFLEKICTEEYGHAVLLQAFDVMDDTVFVEKAIISELIPMIPDLLSNIVGRRSILYIVIGRHNKYIAKQVISHLNDLDGIRAKTSKKDPGLRRQELSVAISPGLLKWVESNITEILNDPILCQAATDIIVFAHGDKTAVLNALCEVIKEANSVEDLDDHPMLGVSSNRLLSTLVKADTALPKLPDSSVKVPESNPVFSTKILQAVDPEVLKNLAVKGSFPVLTLVECKHTSEKVKKILLPNIKEIEKAAKVAQRSKTVYAGILKALI</sequence>